<dbReference type="Pfam" id="PF15051">
    <property type="entry name" value="FAM198"/>
    <property type="match status" value="1"/>
</dbReference>
<dbReference type="Proteomes" id="UP001142489">
    <property type="component" value="Unassembled WGS sequence"/>
</dbReference>
<dbReference type="EMBL" id="JAPFRF010000009">
    <property type="protein sequence ID" value="KAJ7322531.1"/>
    <property type="molecule type" value="Genomic_DNA"/>
</dbReference>
<name>A0A9Q0XSL3_9SAUR</name>
<dbReference type="OrthoDB" id="10011371at2759"/>
<dbReference type="AlphaFoldDB" id="A0A9Q0XSL3"/>
<comment type="caution">
    <text evidence="7">The sequence shown here is derived from an EMBL/GenBank/DDBJ whole genome shotgun (WGS) entry which is preliminary data.</text>
</comment>
<keyword evidence="8" id="KW-1185">Reference proteome</keyword>
<feature type="region of interest" description="Disordered" evidence="6">
    <location>
        <begin position="214"/>
        <end position="239"/>
    </location>
</feature>
<evidence type="ECO:0008006" key="9">
    <source>
        <dbReference type="Google" id="ProtNLM"/>
    </source>
</evidence>
<sequence>MRSLSLKMAQRTWHRMRLNRSPVAGCCFLFTLSAIALTSLSPASLSEGMESSFQFLPRDDSQGETMRFKHVRTSSVARHVNYRRSIDTQKSQGLPSPGSVCRQKIKQSRLAGQSLMGLQGKRKHSGKMRKLSIAVKSTERSGILQHNDYPSRINYKNRKRFGAFTQKNAGKLLNLAWLPAGRGSDWMLQRHLSPFSPLLQDRKSDTHLFFQNASTTQLSVPQEQQRPDLQDAGAERPDSNLSKAITDQQSFWDTTGTWRPRESLHSVHPQRTHWGARDAEGLHKSEWCNEPKYYGHPRKPENQERFGGNNPPWFTLDDMQKMKFLANSAVVDKDRIPAHGQILRVALSSNHSVHSHDPQSLCLEGLCGLIKRPTDLYEVLAFHLDRVLGLHRSLPVVARTFRSHLLPYKYTNGAIRPIVWWAPDIQHLNDSNNDQNSYALGWQQYQELLKQRCGTEDSGTPLGKAPCLTILHSEWAKLALFDFLLQVHDRLDRYCCGFQPDPSEPCIQEMLHEKCRNPAELFLVHILIRRSKPSHLVFIDNAGKRLHPEAKLNFRLLQGIDGFPETAVGVLKSGCLQNLLLQSLYVDREFWEDQGGSEELKQWLHTIDRRGRILLHYIQEHNLTVIQDSSL</sequence>
<evidence type="ECO:0000256" key="4">
    <source>
        <dbReference type="ARBA" id="ARBA00023034"/>
    </source>
</evidence>
<evidence type="ECO:0000256" key="5">
    <source>
        <dbReference type="ARBA" id="ARBA00023136"/>
    </source>
</evidence>
<feature type="compositionally biased region" description="Polar residues" evidence="6">
    <location>
        <begin position="214"/>
        <end position="224"/>
    </location>
</feature>
<organism evidence="7 8">
    <name type="scientific">Phrynocephalus forsythii</name>
    <dbReference type="NCBI Taxonomy" id="171643"/>
    <lineage>
        <taxon>Eukaryota</taxon>
        <taxon>Metazoa</taxon>
        <taxon>Chordata</taxon>
        <taxon>Craniata</taxon>
        <taxon>Vertebrata</taxon>
        <taxon>Euteleostomi</taxon>
        <taxon>Lepidosauria</taxon>
        <taxon>Squamata</taxon>
        <taxon>Bifurcata</taxon>
        <taxon>Unidentata</taxon>
        <taxon>Episquamata</taxon>
        <taxon>Toxicofera</taxon>
        <taxon>Iguania</taxon>
        <taxon>Acrodonta</taxon>
        <taxon>Agamidae</taxon>
        <taxon>Agaminae</taxon>
        <taxon>Phrynocephalus</taxon>
    </lineage>
</organism>
<evidence type="ECO:0000256" key="1">
    <source>
        <dbReference type="ARBA" id="ARBA00004308"/>
    </source>
</evidence>
<evidence type="ECO:0000313" key="8">
    <source>
        <dbReference type="Proteomes" id="UP001142489"/>
    </source>
</evidence>
<comment type="similarity">
    <text evidence="3">Belongs to the GASK family.</text>
</comment>
<evidence type="ECO:0000256" key="2">
    <source>
        <dbReference type="ARBA" id="ARBA00004555"/>
    </source>
</evidence>
<evidence type="ECO:0000256" key="3">
    <source>
        <dbReference type="ARBA" id="ARBA00007691"/>
    </source>
</evidence>
<proteinExistence type="inferred from homology"/>
<feature type="compositionally biased region" description="Basic and acidic residues" evidence="6">
    <location>
        <begin position="225"/>
        <end position="238"/>
    </location>
</feature>
<accession>A0A9Q0XSL3</accession>
<keyword evidence="4" id="KW-0333">Golgi apparatus</keyword>
<dbReference type="InterPro" id="IPR029207">
    <property type="entry name" value="FAM198"/>
</dbReference>
<dbReference type="GO" id="GO:0005794">
    <property type="term" value="C:Golgi apparatus"/>
    <property type="evidence" value="ECO:0007669"/>
    <property type="project" value="UniProtKB-SubCell"/>
</dbReference>
<keyword evidence="5" id="KW-0472">Membrane</keyword>
<comment type="subcellular location">
    <subcellularLocation>
        <location evidence="1">Endomembrane system</location>
    </subcellularLocation>
    <subcellularLocation>
        <location evidence="2">Golgi apparatus</location>
    </subcellularLocation>
</comment>
<gene>
    <name evidence="7" type="ORF">JRQ81_018818</name>
</gene>
<evidence type="ECO:0000313" key="7">
    <source>
        <dbReference type="EMBL" id="KAJ7322531.1"/>
    </source>
</evidence>
<reference evidence="7" key="1">
    <citation type="journal article" date="2023" name="DNA Res.">
        <title>Chromosome-level genome assembly of Phrynocephalus forsythii using third-generation DNA sequencing and Hi-C analysis.</title>
        <authorList>
            <person name="Qi Y."/>
            <person name="Zhao W."/>
            <person name="Zhao Y."/>
            <person name="Niu C."/>
            <person name="Cao S."/>
            <person name="Zhang Y."/>
        </authorList>
    </citation>
    <scope>NUCLEOTIDE SEQUENCE</scope>
    <source>
        <tissue evidence="7">Muscle</tissue>
    </source>
</reference>
<dbReference type="PANTHER" id="PTHR15905:SF5">
    <property type="entry name" value="GOLGI-ASSOCIATED KINASE 1A"/>
    <property type="match status" value="1"/>
</dbReference>
<protein>
    <recommendedName>
        <fullName evidence="9">Protein FAM198A</fullName>
    </recommendedName>
</protein>
<evidence type="ECO:0000256" key="6">
    <source>
        <dbReference type="SAM" id="MobiDB-lite"/>
    </source>
</evidence>
<dbReference type="PANTHER" id="PTHR15905">
    <property type="entry name" value="GOLGI-ASSOCIATED KINASE 1B-RELATED"/>
    <property type="match status" value="1"/>
</dbReference>